<dbReference type="InterPro" id="IPR051548">
    <property type="entry name" value="Grx-like_ET"/>
</dbReference>
<dbReference type="AlphaFoldDB" id="A0A1S6QJP3"/>
<comment type="function">
    <text evidence="1">Electron transport system for the ribonucleotide reductase system NrdEF.</text>
</comment>
<organism evidence="9 10">
    <name type="scientific">Lentilactobacillus curieae</name>
    <dbReference type="NCBI Taxonomy" id="1138822"/>
    <lineage>
        <taxon>Bacteria</taxon>
        <taxon>Bacillati</taxon>
        <taxon>Bacillota</taxon>
        <taxon>Bacilli</taxon>
        <taxon>Lactobacillales</taxon>
        <taxon>Lactobacillaceae</taxon>
        <taxon>Lentilactobacillus</taxon>
    </lineage>
</organism>
<dbReference type="RefSeq" id="WP_035167570.1">
    <property type="nucleotide sequence ID" value="NZ_CP018906.1"/>
</dbReference>
<protein>
    <recommendedName>
        <fullName evidence="3">Glutaredoxin-like protein NrdH</fullName>
    </recommendedName>
</protein>
<evidence type="ECO:0000259" key="8">
    <source>
        <dbReference type="Pfam" id="PF00462"/>
    </source>
</evidence>
<keyword evidence="5" id="KW-0249">Electron transport</keyword>
<reference evidence="9 10" key="1">
    <citation type="journal article" date="2015" name="Genome Announc.">
        <title>Genome Sequence of Lactobacillus curieae CCTCC M 2011381T, a Novel Producer of Gamma-aminobutyric Acid.</title>
        <authorList>
            <person name="Wang Y."/>
            <person name="Wang Y."/>
            <person name="Lang C."/>
            <person name="Wei D."/>
            <person name="Xu P."/>
            <person name="Xie J."/>
        </authorList>
    </citation>
    <scope>NUCLEOTIDE SEQUENCE [LARGE SCALE GENOMIC DNA]</scope>
    <source>
        <strain evidence="9 10">CCTCC M 2011381</strain>
    </source>
</reference>
<accession>A0A1S6QJP3</accession>
<name>A0A1S6QJP3_9LACO</name>
<proteinExistence type="inferred from homology"/>
<evidence type="ECO:0000313" key="10">
    <source>
        <dbReference type="Proteomes" id="UP000030361"/>
    </source>
</evidence>
<dbReference type="InterPro" id="IPR036249">
    <property type="entry name" value="Thioredoxin-like_sf"/>
</dbReference>
<keyword evidence="4" id="KW-0813">Transport</keyword>
<dbReference type="NCBIfam" id="TIGR02194">
    <property type="entry name" value="GlrX_NrdH"/>
    <property type="match status" value="1"/>
</dbReference>
<dbReference type="EMBL" id="CP018906">
    <property type="protein sequence ID" value="AQW21809.1"/>
    <property type="molecule type" value="Genomic_DNA"/>
</dbReference>
<dbReference type="CDD" id="cd02976">
    <property type="entry name" value="NrdH"/>
    <property type="match status" value="1"/>
</dbReference>
<feature type="domain" description="Glutaredoxin" evidence="8">
    <location>
        <begin position="4"/>
        <end position="60"/>
    </location>
</feature>
<dbReference type="Pfam" id="PF00462">
    <property type="entry name" value="Glutaredoxin"/>
    <property type="match status" value="1"/>
</dbReference>
<evidence type="ECO:0000313" key="9">
    <source>
        <dbReference type="EMBL" id="AQW21809.1"/>
    </source>
</evidence>
<evidence type="ECO:0000256" key="6">
    <source>
        <dbReference type="ARBA" id="ARBA00023157"/>
    </source>
</evidence>
<evidence type="ECO:0000256" key="5">
    <source>
        <dbReference type="ARBA" id="ARBA00022982"/>
    </source>
</evidence>
<gene>
    <name evidence="9" type="ORF">PL11_007710</name>
</gene>
<evidence type="ECO:0000256" key="7">
    <source>
        <dbReference type="ARBA" id="ARBA00023284"/>
    </source>
</evidence>
<keyword evidence="7" id="KW-0676">Redox-active center</keyword>
<dbReference type="PROSITE" id="PS51354">
    <property type="entry name" value="GLUTAREDOXIN_2"/>
    <property type="match status" value="1"/>
</dbReference>
<dbReference type="GO" id="GO:0009055">
    <property type="term" value="F:electron transfer activity"/>
    <property type="evidence" value="ECO:0007669"/>
    <property type="project" value="TreeGrafter"/>
</dbReference>
<dbReference type="Proteomes" id="UP000030361">
    <property type="component" value="Chromosome"/>
</dbReference>
<dbReference type="Gene3D" id="3.40.30.10">
    <property type="entry name" value="Glutaredoxin"/>
    <property type="match status" value="1"/>
</dbReference>
<dbReference type="PANTHER" id="PTHR34386">
    <property type="entry name" value="GLUTAREDOXIN"/>
    <property type="match status" value="1"/>
</dbReference>
<dbReference type="eggNOG" id="COG0695">
    <property type="taxonomic scope" value="Bacteria"/>
</dbReference>
<dbReference type="InterPro" id="IPR002109">
    <property type="entry name" value="Glutaredoxin"/>
</dbReference>
<dbReference type="OrthoDB" id="9795531at2"/>
<keyword evidence="6" id="KW-1015">Disulfide bond</keyword>
<dbReference type="GO" id="GO:0045454">
    <property type="term" value="P:cell redox homeostasis"/>
    <property type="evidence" value="ECO:0007669"/>
    <property type="project" value="InterPro"/>
</dbReference>
<comment type="similarity">
    <text evidence="2">Belongs to the glutaredoxin family.</text>
</comment>
<evidence type="ECO:0000256" key="2">
    <source>
        <dbReference type="ARBA" id="ARBA00007787"/>
    </source>
</evidence>
<dbReference type="InterPro" id="IPR011909">
    <property type="entry name" value="GlrX_NrdH"/>
</dbReference>
<evidence type="ECO:0000256" key="1">
    <source>
        <dbReference type="ARBA" id="ARBA00002292"/>
    </source>
</evidence>
<dbReference type="KEGG" id="lcu:PL11_007710"/>
<keyword evidence="10" id="KW-1185">Reference proteome</keyword>
<evidence type="ECO:0000256" key="3">
    <source>
        <dbReference type="ARBA" id="ARBA00017945"/>
    </source>
</evidence>
<dbReference type="SUPFAM" id="SSF52833">
    <property type="entry name" value="Thioredoxin-like"/>
    <property type="match status" value="1"/>
</dbReference>
<sequence>MGKITVYSKNNCMQCKMTKRYLSEHNIPFEEHNINEQPEYVDYLKERGFMAVPVVDVDGQQAFSGFRPDELKSIAN</sequence>
<dbReference type="PANTHER" id="PTHR34386:SF1">
    <property type="entry name" value="GLUTAREDOXIN-LIKE PROTEIN NRDH"/>
    <property type="match status" value="1"/>
</dbReference>
<evidence type="ECO:0000256" key="4">
    <source>
        <dbReference type="ARBA" id="ARBA00022448"/>
    </source>
</evidence>